<keyword evidence="1" id="KW-0238">DNA-binding</keyword>
<dbReference type="KEGG" id="dpi:BN4_11341"/>
<evidence type="ECO:0000256" key="2">
    <source>
        <dbReference type="SAM" id="MobiDB-lite"/>
    </source>
</evidence>
<dbReference type="GO" id="GO:0003677">
    <property type="term" value="F:DNA binding"/>
    <property type="evidence" value="ECO:0007669"/>
    <property type="project" value="UniProtKB-KW"/>
</dbReference>
<dbReference type="EMBL" id="FO203427">
    <property type="protein sequence ID" value="CCH48578.1"/>
    <property type="molecule type" value="Genomic_DNA"/>
</dbReference>
<feature type="region of interest" description="Disordered" evidence="2">
    <location>
        <begin position="44"/>
        <end position="90"/>
    </location>
</feature>
<keyword evidence="4" id="KW-1185">Reference proteome</keyword>
<dbReference type="STRING" id="1322246.BN4_11341"/>
<evidence type="ECO:0000256" key="1">
    <source>
        <dbReference type="ARBA" id="ARBA00023125"/>
    </source>
</evidence>
<feature type="compositionally biased region" description="Basic and acidic residues" evidence="2">
    <location>
        <begin position="65"/>
        <end position="90"/>
    </location>
</feature>
<feature type="compositionally biased region" description="Basic and acidic residues" evidence="2">
    <location>
        <begin position="44"/>
        <end position="55"/>
    </location>
</feature>
<evidence type="ECO:0000313" key="3">
    <source>
        <dbReference type="EMBL" id="CCH48578.1"/>
    </source>
</evidence>
<protein>
    <submittedName>
        <fullName evidence="3">Integrase family protein</fullName>
    </submittedName>
</protein>
<dbReference type="SUPFAM" id="SSF56349">
    <property type="entry name" value="DNA breaking-rejoining enzymes"/>
    <property type="match status" value="1"/>
</dbReference>
<dbReference type="eggNOG" id="COG0582">
    <property type="taxonomic scope" value="Bacteria"/>
</dbReference>
<dbReference type="HOGENOM" id="CLU_1419441_0_0_7"/>
<evidence type="ECO:0000313" key="4">
    <source>
        <dbReference type="Proteomes" id="UP000011724"/>
    </source>
</evidence>
<proteinExistence type="predicted"/>
<dbReference type="AlphaFoldDB" id="M1WVL5"/>
<accession>M1WVL5</accession>
<reference evidence="3 4" key="1">
    <citation type="journal article" date="2013" name="PLoS ONE">
        <title>The first genomic and proteomic characterization of a deep-sea sulfate reducer: insights into the piezophilic lifestyle of Desulfovibrio piezophilus.</title>
        <authorList>
            <person name="Pradel N."/>
            <person name="Ji B."/>
            <person name="Gimenez G."/>
            <person name="Talla E."/>
            <person name="Lenoble P."/>
            <person name="Garel M."/>
            <person name="Tamburini C."/>
            <person name="Fourquet P."/>
            <person name="Lebrun R."/>
            <person name="Bertin P."/>
            <person name="Denis Y."/>
            <person name="Pophillat M."/>
            <person name="Barbe V."/>
            <person name="Ollivier B."/>
            <person name="Dolla A."/>
        </authorList>
    </citation>
    <scope>NUCLEOTIDE SEQUENCE [LARGE SCALE GENOMIC DNA]</scope>
    <source>
        <strain evidence="4">DSM 10523 / SB164P1</strain>
    </source>
</reference>
<dbReference type="Gene3D" id="1.10.150.130">
    <property type="match status" value="1"/>
</dbReference>
<dbReference type="RefSeq" id="WP_015414624.1">
    <property type="nucleotide sequence ID" value="NC_020409.1"/>
</dbReference>
<dbReference type="InterPro" id="IPR010998">
    <property type="entry name" value="Integrase_recombinase_N"/>
</dbReference>
<gene>
    <name evidence="3" type="ordered locus">BN4_11341</name>
</gene>
<reference evidence="4" key="2">
    <citation type="journal article" date="2013" name="Stand. Genomic Sci.">
        <title>Complete genome sequence of Desulfocapsa sulfexigens, a marine deltaproteobacterium specialized in disproportionating inorganic sulfur compounds.</title>
        <authorList>
            <person name="Finster K.W."/>
            <person name="Kjeldsen K.U."/>
            <person name="Kube M."/>
            <person name="Reinhardt R."/>
            <person name="Mussmann M."/>
            <person name="Amann R."/>
            <person name="Schreiber L."/>
        </authorList>
    </citation>
    <scope>NUCLEOTIDE SEQUENCE [LARGE SCALE GENOMIC DNA]</scope>
    <source>
        <strain evidence="4">DSM 10523 / SB164P1</strain>
    </source>
</reference>
<dbReference type="InterPro" id="IPR011010">
    <property type="entry name" value="DNA_brk_join_enz"/>
</dbReference>
<organism evidence="3 4">
    <name type="scientific">Pseudodesulfovibrio piezophilus (strain DSM 21447 / JCM 15486 / C1TLV30)</name>
    <name type="common">Desulfovibrio piezophilus</name>
    <dbReference type="NCBI Taxonomy" id="1322246"/>
    <lineage>
        <taxon>Bacteria</taxon>
        <taxon>Pseudomonadati</taxon>
        <taxon>Thermodesulfobacteriota</taxon>
        <taxon>Desulfovibrionia</taxon>
        <taxon>Desulfovibrionales</taxon>
        <taxon>Desulfovibrionaceae</taxon>
    </lineage>
</organism>
<sequence>MPRKERFKTGYPGVYSVDGTNKVNGKPEKIYYILYRKAGKLVEEKAGRQKRDDMTPARASRIRSMRIDGDEQSNRERREQEEAERKEREERPTITRLWDEYEAQKTNYKGHLPDKSRYKKYLKPEVGDKVPADIITLDVDRLRLRLLKKDKKSPQTVKLILSLLKRLINFGVKKDCARCLIHPNLALRFPR</sequence>
<name>M1WVL5_PSEP2</name>
<dbReference type="Proteomes" id="UP000011724">
    <property type="component" value="Chromosome"/>
</dbReference>
<dbReference type="PATRIC" id="fig|879567.3.peg.1395"/>